<comment type="caution">
    <text evidence="1">The sequence shown here is derived from an EMBL/GenBank/DDBJ whole genome shotgun (WGS) entry which is preliminary data.</text>
</comment>
<accession>A0A8S0REQ5</accession>
<dbReference type="Proteomes" id="UP000594638">
    <property type="component" value="Unassembled WGS sequence"/>
</dbReference>
<feature type="non-terminal residue" evidence="1">
    <location>
        <position position="51"/>
    </location>
</feature>
<name>A0A8S0REQ5_OLEEU</name>
<dbReference type="Gramene" id="OE9A052682T1">
    <property type="protein sequence ID" value="OE9A052682C1"/>
    <property type="gene ID" value="OE9A052682"/>
</dbReference>
<protein>
    <submittedName>
        <fullName evidence="1">Transporter ADD1 (Major facilitator superfamily)</fullName>
    </submittedName>
</protein>
<reference evidence="1 2" key="1">
    <citation type="submission" date="2019-12" db="EMBL/GenBank/DDBJ databases">
        <authorList>
            <person name="Alioto T."/>
            <person name="Alioto T."/>
            <person name="Gomez Garrido J."/>
        </authorList>
    </citation>
    <scope>NUCLEOTIDE SEQUENCE [LARGE SCALE GENOMIC DNA]</scope>
</reference>
<evidence type="ECO:0000313" key="1">
    <source>
        <dbReference type="EMBL" id="CAA2976828.1"/>
    </source>
</evidence>
<evidence type="ECO:0000313" key="2">
    <source>
        <dbReference type="Proteomes" id="UP000594638"/>
    </source>
</evidence>
<gene>
    <name evidence="1" type="ORF">OLEA9_A052682</name>
</gene>
<sequence length="51" mass="5809">MRLLLPESMMNMNTCSKETEVQCLLEKAPLKKGQMFKTLPLVDDVLGLLRT</sequence>
<organism evidence="1 2">
    <name type="scientific">Olea europaea subsp. europaea</name>
    <dbReference type="NCBI Taxonomy" id="158383"/>
    <lineage>
        <taxon>Eukaryota</taxon>
        <taxon>Viridiplantae</taxon>
        <taxon>Streptophyta</taxon>
        <taxon>Embryophyta</taxon>
        <taxon>Tracheophyta</taxon>
        <taxon>Spermatophyta</taxon>
        <taxon>Magnoliopsida</taxon>
        <taxon>eudicotyledons</taxon>
        <taxon>Gunneridae</taxon>
        <taxon>Pentapetalae</taxon>
        <taxon>asterids</taxon>
        <taxon>lamiids</taxon>
        <taxon>Lamiales</taxon>
        <taxon>Oleaceae</taxon>
        <taxon>Oleeae</taxon>
        <taxon>Olea</taxon>
    </lineage>
</organism>
<dbReference type="EMBL" id="CACTIH010002569">
    <property type="protein sequence ID" value="CAA2976828.1"/>
    <property type="molecule type" value="Genomic_DNA"/>
</dbReference>
<keyword evidence="2" id="KW-1185">Reference proteome</keyword>
<proteinExistence type="predicted"/>
<dbReference type="AlphaFoldDB" id="A0A8S0REQ5"/>